<name>A0A915IC40_ROMCU</name>
<evidence type="ECO:0000256" key="3">
    <source>
        <dbReference type="ARBA" id="ARBA00022737"/>
    </source>
</evidence>
<evidence type="ECO:0000256" key="2">
    <source>
        <dbReference type="ARBA" id="ARBA00022490"/>
    </source>
</evidence>
<reference evidence="7" key="1">
    <citation type="submission" date="2022-11" db="UniProtKB">
        <authorList>
            <consortium name="WormBaseParasite"/>
        </authorList>
    </citation>
    <scope>IDENTIFICATION</scope>
</reference>
<evidence type="ECO:0000313" key="6">
    <source>
        <dbReference type="Proteomes" id="UP000887565"/>
    </source>
</evidence>
<evidence type="ECO:0000259" key="5">
    <source>
        <dbReference type="Pfam" id="PF23322"/>
    </source>
</evidence>
<evidence type="ECO:0000313" key="7">
    <source>
        <dbReference type="WBParaSite" id="nRc.2.0.1.t11348-RA"/>
    </source>
</evidence>
<dbReference type="AlphaFoldDB" id="A0A915IC40"/>
<dbReference type="InterPro" id="IPR056277">
    <property type="entry name" value="PPIase_AIP"/>
</dbReference>
<dbReference type="GO" id="GO:0003755">
    <property type="term" value="F:peptidyl-prolyl cis-trans isomerase activity"/>
    <property type="evidence" value="ECO:0007669"/>
    <property type="project" value="InterPro"/>
</dbReference>
<keyword evidence="4" id="KW-0802">TPR repeat</keyword>
<comment type="subcellular location">
    <subcellularLocation>
        <location evidence="1">Cytoplasm</location>
    </subcellularLocation>
</comment>
<dbReference type="WBParaSite" id="nRc.2.0.1.t11348-RA">
    <property type="protein sequence ID" value="nRc.2.0.1.t11348-RA"/>
    <property type="gene ID" value="nRc.2.0.1.g11348"/>
</dbReference>
<feature type="domain" description="AIP/AIPL N-terminal FKBP-type PPIase" evidence="5">
    <location>
        <begin position="20"/>
        <end position="159"/>
    </location>
</feature>
<dbReference type="PANTHER" id="PTHR11242">
    <property type="entry name" value="ARYL HYDROCARBON RECEPTOR INTERACTING PROTEIN RELATED"/>
    <property type="match status" value="1"/>
</dbReference>
<dbReference type="Gene3D" id="1.25.40.10">
    <property type="entry name" value="Tetratricopeptide repeat domain"/>
    <property type="match status" value="1"/>
</dbReference>
<sequence>MNGYLSTKRVLYAGNGDVVDFKDGFKVFFNYKVETFGDDGNDRSCIDDSKLPYPNGYGKPMELIFGKQFKLAFWENCLKTMRLDEISSFTLQAGELLDYPFVSKQLRDISKKELMKGDDSHHHHHSCMGMTAASGGLGYAALDNWLKSPRSLIFTFHLLEILAPEKYERESWSLTAEEKILSLDRLKCEGNELFVAGRYEAAFQKYCEALTRLDSLILAEKPGEPEYLALDNKKVVFYTNIAECKLKNDEFYAAVEACDEALKREPKNVKALFRRGKAHLGAWNFGSAKKDLEEVLKLDDRLKKAVEKQLEILADREAAQKLIDAQQFKNMFK</sequence>
<keyword evidence="2" id="KW-0963">Cytoplasm</keyword>
<dbReference type="InterPro" id="IPR039663">
    <property type="entry name" value="AIP/AIPL1/TTC9"/>
</dbReference>
<dbReference type="SMART" id="SM00028">
    <property type="entry name" value="TPR"/>
    <property type="match status" value="3"/>
</dbReference>
<dbReference type="GO" id="GO:0005737">
    <property type="term" value="C:cytoplasm"/>
    <property type="evidence" value="ECO:0007669"/>
    <property type="project" value="UniProtKB-SubCell"/>
</dbReference>
<dbReference type="InterPro" id="IPR046357">
    <property type="entry name" value="PPIase_dom_sf"/>
</dbReference>
<dbReference type="Pfam" id="PF23322">
    <property type="entry name" value="PPIase_AIP"/>
    <property type="match status" value="1"/>
</dbReference>
<dbReference type="Proteomes" id="UP000887565">
    <property type="component" value="Unplaced"/>
</dbReference>
<dbReference type="OMA" id="SHCCGMM"/>
<evidence type="ECO:0000256" key="4">
    <source>
        <dbReference type="ARBA" id="ARBA00022803"/>
    </source>
</evidence>
<dbReference type="SUPFAM" id="SSF48452">
    <property type="entry name" value="TPR-like"/>
    <property type="match status" value="1"/>
</dbReference>
<organism evidence="6 7">
    <name type="scientific">Romanomermis culicivorax</name>
    <name type="common">Nematode worm</name>
    <dbReference type="NCBI Taxonomy" id="13658"/>
    <lineage>
        <taxon>Eukaryota</taxon>
        <taxon>Metazoa</taxon>
        <taxon>Ecdysozoa</taxon>
        <taxon>Nematoda</taxon>
        <taxon>Enoplea</taxon>
        <taxon>Dorylaimia</taxon>
        <taxon>Mermithida</taxon>
        <taxon>Mermithoidea</taxon>
        <taxon>Mermithidae</taxon>
        <taxon>Romanomermis</taxon>
    </lineage>
</organism>
<protein>
    <submittedName>
        <fullName evidence="7">Peptidylprolyl isomerase</fullName>
    </submittedName>
</protein>
<accession>A0A915IC40</accession>
<dbReference type="InterPro" id="IPR011990">
    <property type="entry name" value="TPR-like_helical_dom_sf"/>
</dbReference>
<keyword evidence="6" id="KW-1185">Reference proteome</keyword>
<evidence type="ECO:0000256" key="1">
    <source>
        <dbReference type="ARBA" id="ARBA00004496"/>
    </source>
</evidence>
<dbReference type="PANTHER" id="PTHR11242:SF0">
    <property type="entry name" value="TPR_REGION DOMAIN-CONTAINING PROTEIN"/>
    <property type="match status" value="1"/>
</dbReference>
<dbReference type="Gene3D" id="3.10.50.40">
    <property type="match status" value="1"/>
</dbReference>
<dbReference type="InterPro" id="IPR019734">
    <property type="entry name" value="TPR_rpt"/>
</dbReference>
<dbReference type="SUPFAM" id="SSF54534">
    <property type="entry name" value="FKBP-like"/>
    <property type="match status" value="1"/>
</dbReference>
<proteinExistence type="predicted"/>
<keyword evidence="3" id="KW-0677">Repeat</keyword>